<dbReference type="OrthoDB" id="25675at2759"/>
<evidence type="ECO:0000256" key="11">
    <source>
        <dbReference type="ARBA" id="ARBA00045696"/>
    </source>
</evidence>
<protein>
    <recommendedName>
        <fullName evidence="4">Anaphase-promoting complex subunit 13</fullName>
    </recommendedName>
    <alternativeName>
        <fullName evidence="10">Cyclosome subunit 13</fullName>
    </alternativeName>
</protein>
<dbReference type="Pfam" id="PF05839">
    <property type="entry name" value="Apc13p"/>
    <property type="match status" value="1"/>
</dbReference>
<feature type="region of interest" description="Disordered" evidence="12">
    <location>
        <begin position="23"/>
        <end position="46"/>
    </location>
</feature>
<accession>A0A9J6C241</accession>
<dbReference type="EMBL" id="JADBJN010000002">
    <property type="protein sequence ID" value="KAG5675558.1"/>
    <property type="molecule type" value="Genomic_DNA"/>
</dbReference>
<evidence type="ECO:0000313" key="14">
    <source>
        <dbReference type="Proteomes" id="UP001107558"/>
    </source>
</evidence>
<evidence type="ECO:0000256" key="1">
    <source>
        <dbReference type="ARBA" id="ARBA00004123"/>
    </source>
</evidence>
<keyword evidence="5" id="KW-0132">Cell division</keyword>
<evidence type="ECO:0000256" key="8">
    <source>
        <dbReference type="ARBA" id="ARBA00023242"/>
    </source>
</evidence>
<comment type="caution">
    <text evidence="13">The sequence shown here is derived from an EMBL/GenBank/DDBJ whole genome shotgun (WGS) entry which is preliminary data.</text>
</comment>
<dbReference type="GO" id="GO:0051301">
    <property type="term" value="P:cell division"/>
    <property type="evidence" value="ECO:0007669"/>
    <property type="project" value="UniProtKB-KW"/>
</dbReference>
<gene>
    <name evidence="13" type="ORF">PVAND_005453</name>
</gene>
<dbReference type="PANTHER" id="PTHR28672:SF1">
    <property type="entry name" value="ANAPHASE-PROMOTING COMPLEX SUBUNIT 13"/>
    <property type="match status" value="1"/>
</dbReference>
<dbReference type="GO" id="GO:0005680">
    <property type="term" value="C:anaphase-promoting complex"/>
    <property type="evidence" value="ECO:0007669"/>
    <property type="project" value="InterPro"/>
</dbReference>
<dbReference type="AlphaFoldDB" id="A0A9J6C241"/>
<evidence type="ECO:0000256" key="4">
    <source>
        <dbReference type="ARBA" id="ARBA00013935"/>
    </source>
</evidence>
<dbReference type="GO" id="GO:0070979">
    <property type="term" value="P:protein K11-linked ubiquitination"/>
    <property type="evidence" value="ECO:0007669"/>
    <property type="project" value="TreeGrafter"/>
</dbReference>
<comment type="subcellular location">
    <subcellularLocation>
        <location evidence="1">Nucleus</location>
    </subcellularLocation>
</comment>
<comment type="pathway">
    <text evidence="2">Protein modification; protein ubiquitination.</text>
</comment>
<keyword evidence="9" id="KW-0131">Cell cycle</keyword>
<keyword evidence="8" id="KW-0539">Nucleus</keyword>
<keyword evidence="7" id="KW-0833">Ubl conjugation pathway</keyword>
<dbReference type="InterPro" id="IPR008401">
    <property type="entry name" value="Apc13"/>
</dbReference>
<comment type="function">
    <text evidence="11">Component of the anaphase promoting complex/cyclosome (APC/C), a cell cycle-regulated E3 ubiquitin ligase that controls progression through mitosis and the G1 phase of the cell cycle. The APC/C complex acts by mediating ubiquitination and subsequent degradation of target proteins: it mainly mediates the formation of 'Lys-11'-linked polyubiquitin chains and, to a lower extent, the formation of 'Lys-48'- and 'Lys-63'-linked polyubiquitin chains. The APC/C complex catalyzes assembly of branched 'Lys-11'-/'Lys-48'-linked branched ubiquitin chains on target proteins.</text>
</comment>
<evidence type="ECO:0000256" key="7">
    <source>
        <dbReference type="ARBA" id="ARBA00022786"/>
    </source>
</evidence>
<evidence type="ECO:0000256" key="9">
    <source>
        <dbReference type="ARBA" id="ARBA00023306"/>
    </source>
</evidence>
<organism evidence="13 14">
    <name type="scientific">Polypedilum vanderplanki</name>
    <name type="common">Sleeping chironomid midge</name>
    <dbReference type="NCBI Taxonomy" id="319348"/>
    <lineage>
        <taxon>Eukaryota</taxon>
        <taxon>Metazoa</taxon>
        <taxon>Ecdysozoa</taxon>
        <taxon>Arthropoda</taxon>
        <taxon>Hexapoda</taxon>
        <taxon>Insecta</taxon>
        <taxon>Pterygota</taxon>
        <taxon>Neoptera</taxon>
        <taxon>Endopterygota</taxon>
        <taxon>Diptera</taxon>
        <taxon>Nematocera</taxon>
        <taxon>Chironomoidea</taxon>
        <taxon>Chironomidae</taxon>
        <taxon>Chironominae</taxon>
        <taxon>Polypedilum</taxon>
        <taxon>Polypedilum</taxon>
    </lineage>
</organism>
<evidence type="ECO:0000256" key="5">
    <source>
        <dbReference type="ARBA" id="ARBA00022618"/>
    </source>
</evidence>
<comment type="similarity">
    <text evidence="3">Belongs to the APC13 family.</text>
</comment>
<keyword evidence="14" id="KW-1185">Reference proteome</keyword>
<evidence type="ECO:0000256" key="6">
    <source>
        <dbReference type="ARBA" id="ARBA00022776"/>
    </source>
</evidence>
<keyword evidence="6" id="KW-0498">Mitosis</keyword>
<sequence length="74" mass="8661">MDSQPMSDERLIDIVDNEWRNDKLPDEDIQLPLDKLPDPEDSENQTMKEVEDKWLDLAIINRHSTDDTLNISNP</sequence>
<evidence type="ECO:0000256" key="3">
    <source>
        <dbReference type="ARBA" id="ARBA00006940"/>
    </source>
</evidence>
<evidence type="ECO:0000256" key="2">
    <source>
        <dbReference type="ARBA" id="ARBA00004906"/>
    </source>
</evidence>
<dbReference type="PANTHER" id="PTHR28672">
    <property type="entry name" value="ANAPHASE-PROMOTING COMPLEX SUBUNIT 13"/>
    <property type="match status" value="1"/>
</dbReference>
<evidence type="ECO:0000256" key="12">
    <source>
        <dbReference type="SAM" id="MobiDB-lite"/>
    </source>
</evidence>
<evidence type="ECO:0000313" key="13">
    <source>
        <dbReference type="EMBL" id="KAG5675558.1"/>
    </source>
</evidence>
<evidence type="ECO:0000256" key="10">
    <source>
        <dbReference type="ARBA" id="ARBA00031338"/>
    </source>
</evidence>
<reference evidence="13" key="1">
    <citation type="submission" date="2021-03" db="EMBL/GenBank/DDBJ databases">
        <title>Chromosome level genome of the anhydrobiotic midge Polypedilum vanderplanki.</title>
        <authorList>
            <person name="Yoshida Y."/>
            <person name="Kikawada T."/>
            <person name="Gusev O."/>
        </authorList>
    </citation>
    <scope>NUCLEOTIDE SEQUENCE</scope>
    <source>
        <strain evidence="13">NIAS01</strain>
        <tissue evidence="13">Whole body or cell culture</tissue>
    </source>
</reference>
<name>A0A9J6C241_POLVA</name>
<proteinExistence type="inferred from homology"/>
<dbReference type="Proteomes" id="UP001107558">
    <property type="component" value="Chromosome 2"/>
</dbReference>